<dbReference type="InterPro" id="IPR002698">
    <property type="entry name" value="FTHF_cligase"/>
</dbReference>
<dbReference type="Proteomes" id="UP000031196">
    <property type="component" value="Unassembled WGS sequence"/>
</dbReference>
<comment type="cofactor">
    <cofactor evidence="5">
        <name>Mg(2+)</name>
        <dbReference type="ChEBI" id="CHEBI:18420"/>
    </cofactor>
</comment>
<dbReference type="PANTHER" id="PTHR23407">
    <property type="entry name" value="ATPASE INHIBITOR/5-FORMYLTETRAHYDROFOLATE CYCLO-LIGASE"/>
    <property type="match status" value="1"/>
</dbReference>
<evidence type="ECO:0000256" key="5">
    <source>
        <dbReference type="RuleBase" id="RU361279"/>
    </source>
</evidence>
<evidence type="ECO:0000256" key="2">
    <source>
        <dbReference type="ARBA" id="ARBA00022741"/>
    </source>
</evidence>
<dbReference type="EC" id="6.3.3.2" evidence="5"/>
<sequence length="206" mass="21494">MLQETNAVKDDIRAAHRRRRAGLSPAQLEAAGSALAIHGEAWAGRVAGGSPGTACVYLGVGQEPPTLPLIAALHRSGHSVLLPVCEPGREMSWVYWTPGTGFERSKYAPILEPAGVRHGPETAGGAAMLFIPATAVDLAGNRIGQGGGYYDKFLGHLATAGKEIPLAAVIYDEELLPAGRIPAEEFDRPVPAVLMPSGYRPLAGGA</sequence>
<name>A0A0B4EIM5_PSEPS</name>
<dbReference type="SUPFAM" id="SSF100950">
    <property type="entry name" value="NagB/RpiA/CoA transferase-like"/>
    <property type="match status" value="1"/>
</dbReference>
<comment type="catalytic activity">
    <reaction evidence="5">
        <text>(6S)-5-formyl-5,6,7,8-tetrahydrofolate + ATP = (6R)-5,10-methenyltetrahydrofolate + ADP + phosphate</text>
        <dbReference type="Rhea" id="RHEA:10488"/>
        <dbReference type="ChEBI" id="CHEBI:30616"/>
        <dbReference type="ChEBI" id="CHEBI:43474"/>
        <dbReference type="ChEBI" id="CHEBI:57455"/>
        <dbReference type="ChEBI" id="CHEBI:57457"/>
        <dbReference type="ChEBI" id="CHEBI:456216"/>
        <dbReference type="EC" id="6.3.3.2"/>
    </reaction>
</comment>
<keyword evidence="2 4" id="KW-0547">Nucleotide-binding</keyword>
<dbReference type="RefSeq" id="WP_043452686.1">
    <property type="nucleotide sequence ID" value="NZ_JWTB01000021.1"/>
</dbReference>
<dbReference type="PANTHER" id="PTHR23407:SF1">
    <property type="entry name" value="5-FORMYLTETRAHYDROFOLATE CYCLO-LIGASE"/>
    <property type="match status" value="1"/>
</dbReference>
<reference evidence="6 7" key="1">
    <citation type="submission" date="2014-12" db="EMBL/GenBank/DDBJ databases">
        <title>Genome sequencing of Arthrobacter phenanthrenivorans SWC37.</title>
        <authorList>
            <person name="Tan P.W."/>
            <person name="Chan K.-G."/>
        </authorList>
    </citation>
    <scope>NUCLEOTIDE SEQUENCE [LARGE SCALE GENOMIC DNA]</scope>
    <source>
        <strain evidence="6 7">SWC37</strain>
    </source>
</reference>
<dbReference type="GO" id="GO:0009396">
    <property type="term" value="P:folic acid-containing compound biosynthetic process"/>
    <property type="evidence" value="ECO:0007669"/>
    <property type="project" value="TreeGrafter"/>
</dbReference>
<dbReference type="GO" id="GO:0046872">
    <property type="term" value="F:metal ion binding"/>
    <property type="evidence" value="ECO:0007669"/>
    <property type="project" value="UniProtKB-KW"/>
</dbReference>
<dbReference type="OrthoDB" id="3242798at2"/>
<evidence type="ECO:0000256" key="1">
    <source>
        <dbReference type="ARBA" id="ARBA00010638"/>
    </source>
</evidence>
<dbReference type="NCBIfam" id="TIGR02727">
    <property type="entry name" value="MTHFS_bact"/>
    <property type="match status" value="1"/>
</dbReference>
<organism evidence="6 7">
    <name type="scientific">Pseudarthrobacter phenanthrenivorans</name>
    <name type="common">Arthrobacter phenanthrenivorans</name>
    <dbReference type="NCBI Taxonomy" id="361575"/>
    <lineage>
        <taxon>Bacteria</taxon>
        <taxon>Bacillati</taxon>
        <taxon>Actinomycetota</taxon>
        <taxon>Actinomycetes</taxon>
        <taxon>Micrococcales</taxon>
        <taxon>Micrococcaceae</taxon>
        <taxon>Pseudarthrobacter</taxon>
    </lineage>
</organism>
<dbReference type="PIRSF" id="PIRSF006806">
    <property type="entry name" value="FTHF_cligase"/>
    <property type="match status" value="1"/>
</dbReference>
<feature type="binding site" evidence="4">
    <location>
        <begin position="9"/>
        <end position="13"/>
    </location>
    <ligand>
        <name>ATP</name>
        <dbReference type="ChEBI" id="CHEBI:30616"/>
    </ligand>
</feature>
<keyword evidence="5" id="KW-0460">Magnesium</keyword>
<evidence type="ECO:0000313" key="7">
    <source>
        <dbReference type="Proteomes" id="UP000031196"/>
    </source>
</evidence>
<comment type="similarity">
    <text evidence="1 5">Belongs to the 5-formyltetrahydrofolate cyclo-ligase family.</text>
</comment>
<dbReference type="GO" id="GO:0030272">
    <property type="term" value="F:5-formyltetrahydrofolate cyclo-ligase activity"/>
    <property type="evidence" value="ECO:0007669"/>
    <property type="project" value="UniProtKB-EC"/>
</dbReference>
<dbReference type="GO" id="GO:0035999">
    <property type="term" value="P:tetrahydrofolate interconversion"/>
    <property type="evidence" value="ECO:0007669"/>
    <property type="project" value="TreeGrafter"/>
</dbReference>
<feature type="binding site" evidence="4">
    <location>
        <position position="58"/>
    </location>
    <ligand>
        <name>substrate</name>
    </ligand>
</feature>
<feature type="binding site" evidence="4">
    <location>
        <position position="63"/>
    </location>
    <ligand>
        <name>substrate</name>
    </ligand>
</feature>
<dbReference type="InterPro" id="IPR024185">
    <property type="entry name" value="FTHF_cligase-like_sf"/>
</dbReference>
<feature type="binding site" evidence="4">
    <location>
        <begin position="142"/>
        <end position="150"/>
    </location>
    <ligand>
        <name>ATP</name>
        <dbReference type="ChEBI" id="CHEBI:30616"/>
    </ligand>
</feature>
<comment type="caution">
    <text evidence="6">The sequence shown here is derived from an EMBL/GenBank/DDBJ whole genome shotgun (WGS) entry which is preliminary data.</text>
</comment>
<evidence type="ECO:0000313" key="6">
    <source>
        <dbReference type="EMBL" id="KIC66508.1"/>
    </source>
</evidence>
<dbReference type="Pfam" id="PF01812">
    <property type="entry name" value="5-FTHF_cyc-lig"/>
    <property type="match status" value="1"/>
</dbReference>
<dbReference type="AlphaFoldDB" id="A0A0B4EIM5"/>
<accession>A0A0B4EIM5</accession>
<dbReference type="GO" id="GO:0005524">
    <property type="term" value="F:ATP binding"/>
    <property type="evidence" value="ECO:0007669"/>
    <property type="project" value="UniProtKB-KW"/>
</dbReference>
<gene>
    <name evidence="6" type="ORF">RM50_11475</name>
</gene>
<dbReference type="EMBL" id="JWTB01000021">
    <property type="protein sequence ID" value="KIC66508.1"/>
    <property type="molecule type" value="Genomic_DNA"/>
</dbReference>
<dbReference type="InterPro" id="IPR037171">
    <property type="entry name" value="NagB/RpiA_transferase-like"/>
</dbReference>
<keyword evidence="3 4" id="KW-0067">ATP-binding</keyword>
<dbReference type="Gene3D" id="3.40.50.10420">
    <property type="entry name" value="NagB/RpiA/CoA transferase-like"/>
    <property type="match status" value="1"/>
</dbReference>
<evidence type="ECO:0000256" key="4">
    <source>
        <dbReference type="PIRSR" id="PIRSR006806-1"/>
    </source>
</evidence>
<proteinExistence type="inferred from homology"/>
<keyword evidence="6" id="KW-0436">Ligase</keyword>
<protein>
    <recommendedName>
        <fullName evidence="5">5-formyltetrahydrofolate cyclo-ligase</fullName>
        <ecNumber evidence="5">6.3.3.2</ecNumber>
    </recommendedName>
</protein>
<keyword evidence="5" id="KW-0479">Metal-binding</keyword>
<evidence type="ECO:0000256" key="3">
    <source>
        <dbReference type="ARBA" id="ARBA00022840"/>
    </source>
</evidence>